<keyword evidence="2" id="KW-0732">Signal</keyword>
<name>A0A9N8HZI4_9STRA</name>
<feature type="signal peptide" evidence="2">
    <location>
        <begin position="1"/>
        <end position="23"/>
    </location>
</feature>
<dbReference type="AlphaFoldDB" id="A0A9N8HZI4"/>
<evidence type="ECO:0000256" key="1">
    <source>
        <dbReference type="SAM" id="MobiDB-lite"/>
    </source>
</evidence>
<feature type="region of interest" description="Disordered" evidence="1">
    <location>
        <begin position="246"/>
        <end position="267"/>
    </location>
</feature>
<gene>
    <name evidence="3" type="ORF">SEMRO_3631_G349850.1</name>
</gene>
<protein>
    <submittedName>
        <fullName evidence="3">Uncharacterized protein</fullName>
    </submittedName>
</protein>
<evidence type="ECO:0000256" key="2">
    <source>
        <dbReference type="SAM" id="SignalP"/>
    </source>
</evidence>
<sequence length="298" mass="32411">MRSKQRHVQALAVLLLLVASSEGFVSQQRECHFDKTALFAQNAGAGNPATTPALRIAYGSTLPTIASMPVPRPPVPQVVVPPEAKAEVPEAQAEEKKGGLDYGALNNLAFEAAVSLSTGDYVVATKPMTEAKESLAESVAKVETPGLDPAEIERIQQEERARLDAVVQAFYENLQQEQAQLSQVDVPSSTVPFSNGVAGQKVSYNAGRVGPQRVIFHDSQYHPSEQTTTKAVPFSNSVVRKMAPQSAIPQEDVPQQPQPTGFFQRYNRPYSEPKLPAMVAQQEEQVLQKETIQEFGAF</sequence>
<accession>A0A9N8HZI4</accession>
<evidence type="ECO:0000313" key="3">
    <source>
        <dbReference type="EMBL" id="CAB9531522.1"/>
    </source>
</evidence>
<evidence type="ECO:0000313" key="4">
    <source>
        <dbReference type="Proteomes" id="UP001153069"/>
    </source>
</evidence>
<reference evidence="3" key="1">
    <citation type="submission" date="2020-06" db="EMBL/GenBank/DDBJ databases">
        <authorList>
            <consortium name="Plant Systems Biology data submission"/>
        </authorList>
    </citation>
    <scope>NUCLEOTIDE SEQUENCE</scope>
    <source>
        <strain evidence="3">D6</strain>
    </source>
</reference>
<keyword evidence="4" id="KW-1185">Reference proteome</keyword>
<proteinExistence type="predicted"/>
<dbReference type="EMBL" id="CAICTM010003629">
    <property type="protein sequence ID" value="CAB9531522.1"/>
    <property type="molecule type" value="Genomic_DNA"/>
</dbReference>
<organism evidence="3 4">
    <name type="scientific">Seminavis robusta</name>
    <dbReference type="NCBI Taxonomy" id="568900"/>
    <lineage>
        <taxon>Eukaryota</taxon>
        <taxon>Sar</taxon>
        <taxon>Stramenopiles</taxon>
        <taxon>Ochrophyta</taxon>
        <taxon>Bacillariophyta</taxon>
        <taxon>Bacillariophyceae</taxon>
        <taxon>Bacillariophycidae</taxon>
        <taxon>Naviculales</taxon>
        <taxon>Naviculaceae</taxon>
        <taxon>Seminavis</taxon>
    </lineage>
</organism>
<comment type="caution">
    <text evidence="3">The sequence shown here is derived from an EMBL/GenBank/DDBJ whole genome shotgun (WGS) entry which is preliminary data.</text>
</comment>
<feature type="chain" id="PRO_5040503648" evidence="2">
    <location>
        <begin position="24"/>
        <end position="298"/>
    </location>
</feature>
<dbReference type="Proteomes" id="UP001153069">
    <property type="component" value="Unassembled WGS sequence"/>
</dbReference>